<proteinExistence type="predicted"/>
<name>A0ACB8WNH4_9TELE</name>
<protein>
    <submittedName>
        <fullName evidence="1">Uncharacterized protein</fullName>
    </submittedName>
</protein>
<dbReference type="Proteomes" id="UP000831701">
    <property type="component" value="Chromosome 7"/>
</dbReference>
<evidence type="ECO:0000313" key="2">
    <source>
        <dbReference type="Proteomes" id="UP000831701"/>
    </source>
</evidence>
<dbReference type="EMBL" id="CM041537">
    <property type="protein sequence ID" value="KAI3369276.1"/>
    <property type="molecule type" value="Genomic_DNA"/>
</dbReference>
<keyword evidence="2" id="KW-1185">Reference proteome</keyword>
<gene>
    <name evidence="1" type="ORF">L3Q82_007527</name>
</gene>
<organism evidence="1 2">
    <name type="scientific">Scortum barcoo</name>
    <name type="common">barcoo grunter</name>
    <dbReference type="NCBI Taxonomy" id="214431"/>
    <lineage>
        <taxon>Eukaryota</taxon>
        <taxon>Metazoa</taxon>
        <taxon>Chordata</taxon>
        <taxon>Craniata</taxon>
        <taxon>Vertebrata</taxon>
        <taxon>Euteleostomi</taxon>
        <taxon>Actinopterygii</taxon>
        <taxon>Neopterygii</taxon>
        <taxon>Teleostei</taxon>
        <taxon>Neoteleostei</taxon>
        <taxon>Acanthomorphata</taxon>
        <taxon>Eupercaria</taxon>
        <taxon>Centrarchiformes</taxon>
        <taxon>Terapontoidei</taxon>
        <taxon>Terapontidae</taxon>
        <taxon>Scortum</taxon>
    </lineage>
</organism>
<sequence length="600" mass="66810">MYWPVSCFGLLTLQAVTLTLPLTARLSLGAAQMSAEGRSARSRKIFLLSHHIKSQTVNNRACSASVALPQMSGCPALCQRQSLPSSPVCPGALCPSSWGCPPLTARYHRLVEDLQQLLADVEGRQPSEEVQTALSFLTAQSVCVGSPVQFIIQLHSQVFVGVYHLHTVPFDDDRLWVRPGSPKVHHHLPGLGGVEEQGVEVTPCDEVLDQFSVLILLCTPDTAHDGCVVSELLYMAELRVLLKVGRVQGEQDRREHSSLWCSCAAGHSVGPTVPQSLHILRSASQVRERSVEQEDDGILHSRLLPVSKLQRVKSVVGLWPQKETSGGNKKRSGPHAKAGQEKSSGKVNDFKFTLDNHKSLFDNREREREREREVASFARLSSMSLKVQTSNVTNKTDPKSINSRVFIGNLNTAVVKKSDVESIFSKYGRVLGCSVHKGYAFVQYASERHARGAVIGENGRVLAGQTLDINMAGEPKPSRGKGLKRSAASLYSHHVSLCFFPSGYEFDYDYYREDFYDRLFEYRGRVSPVPRVVPVKRPRVAVPLVRRVKSLPVKLLAITRTVAYHQRWTPFTHERQSDCGRRDRQTDGERESTMDRQRNG</sequence>
<comment type="caution">
    <text evidence="1">The sequence shown here is derived from an EMBL/GenBank/DDBJ whole genome shotgun (WGS) entry which is preliminary data.</text>
</comment>
<evidence type="ECO:0000313" key="1">
    <source>
        <dbReference type="EMBL" id="KAI3369276.1"/>
    </source>
</evidence>
<reference evidence="1" key="1">
    <citation type="submission" date="2022-04" db="EMBL/GenBank/DDBJ databases">
        <title>Jade perch genome.</title>
        <authorList>
            <person name="Chao B."/>
        </authorList>
    </citation>
    <scope>NUCLEOTIDE SEQUENCE</scope>
    <source>
        <strain evidence="1">CB-2022</strain>
    </source>
</reference>
<accession>A0ACB8WNH4</accession>